<feature type="transmembrane region" description="Helical" evidence="6">
    <location>
        <begin position="477"/>
        <end position="498"/>
    </location>
</feature>
<feature type="region of interest" description="Disordered" evidence="5">
    <location>
        <begin position="436"/>
        <end position="474"/>
    </location>
</feature>
<evidence type="ECO:0000256" key="7">
    <source>
        <dbReference type="SAM" id="SignalP"/>
    </source>
</evidence>
<dbReference type="EMBL" id="JACHJR010000001">
    <property type="protein sequence ID" value="MBB4951045.1"/>
    <property type="molecule type" value="Genomic_DNA"/>
</dbReference>
<evidence type="ECO:0000313" key="9">
    <source>
        <dbReference type="EMBL" id="MBB4951045.1"/>
    </source>
</evidence>
<dbReference type="AlphaFoldDB" id="A0A7W7WLG9"/>
<gene>
    <name evidence="9" type="ORF">F4556_006580</name>
</gene>
<accession>A0A7W7WLG9</accession>
<keyword evidence="6" id="KW-0472">Membrane</keyword>
<evidence type="ECO:0000313" key="10">
    <source>
        <dbReference type="Proteomes" id="UP000573327"/>
    </source>
</evidence>
<dbReference type="InterPro" id="IPR019931">
    <property type="entry name" value="LPXTG_anchor"/>
</dbReference>
<keyword evidence="6" id="KW-0812">Transmembrane</keyword>
<name>A0A7W7WLG9_9ACTN</name>
<dbReference type="Proteomes" id="UP000573327">
    <property type="component" value="Unassembled WGS sequence"/>
</dbReference>
<evidence type="ECO:0000256" key="3">
    <source>
        <dbReference type="ARBA" id="ARBA00022729"/>
    </source>
</evidence>
<keyword evidence="4" id="KW-0572">Peptidoglycan-anchor</keyword>
<comment type="caution">
    <text evidence="9">The sequence shown here is derived from an EMBL/GenBank/DDBJ whole genome shotgun (WGS) entry which is preliminary data.</text>
</comment>
<feature type="chain" id="PRO_5031031535" description="Gram-positive cocci surface proteins LPxTG domain-containing protein" evidence="7">
    <location>
        <begin position="31"/>
        <end position="502"/>
    </location>
</feature>
<evidence type="ECO:0000259" key="8">
    <source>
        <dbReference type="PROSITE" id="PS50847"/>
    </source>
</evidence>
<protein>
    <recommendedName>
        <fullName evidence="8">Gram-positive cocci surface proteins LPxTG domain-containing protein</fullName>
    </recommendedName>
</protein>
<reference evidence="9 10" key="1">
    <citation type="submission" date="2020-08" db="EMBL/GenBank/DDBJ databases">
        <title>Sequencing the genomes of 1000 actinobacteria strains.</title>
        <authorList>
            <person name="Klenk H.-P."/>
        </authorList>
    </citation>
    <scope>NUCLEOTIDE SEQUENCE [LARGE SCALE GENOMIC DNA]</scope>
    <source>
        <strain evidence="9 10">DSM 44786</strain>
    </source>
</reference>
<evidence type="ECO:0000256" key="6">
    <source>
        <dbReference type="SAM" id="Phobius"/>
    </source>
</evidence>
<dbReference type="RefSeq" id="WP_184922733.1">
    <property type="nucleotide sequence ID" value="NZ_JACHJR010000001.1"/>
</dbReference>
<keyword evidence="2" id="KW-0964">Secreted</keyword>
<evidence type="ECO:0000256" key="5">
    <source>
        <dbReference type="SAM" id="MobiDB-lite"/>
    </source>
</evidence>
<evidence type="ECO:0000256" key="1">
    <source>
        <dbReference type="ARBA" id="ARBA00022512"/>
    </source>
</evidence>
<feature type="compositionally biased region" description="Pro residues" evidence="5">
    <location>
        <begin position="442"/>
        <end position="459"/>
    </location>
</feature>
<keyword evidence="3 7" id="KW-0732">Signal</keyword>
<feature type="domain" description="Gram-positive cocci surface proteins LPxTG" evidence="8">
    <location>
        <begin position="469"/>
        <end position="502"/>
    </location>
</feature>
<sequence>MRSLRSSVFRCAAAAALATVPVLGAGPAVAAPRATGDLKLTLVARVCASYGDVMANRQRGDNMQSLQDLGKDSVYTDGQPVAPDIEAANDPNCTPLTGWRFTLGSGIGGEVQGLSTVTPVPDGLTQATTVASVPELDTNRADTGRTLAGAVTVDLDDSLITVARNRRLQIQGGTPTDPLNQQQLGNTFSFATLRCAVDNQRADNVDRAAYPTGSTHVFCYYYAVRQPSEPGTIVVRKHVQGTAAARPFAFDGDLSFNPGGLFQLTAGPGADGEQSFRRAASAETGRPWTVQEQVPTGWTMTSLACTSANGRSTSTTSGARASVTLAAADTVTCVYTDAPSDSVAPLTLLKQTSGGVGGPFGFTAEDGTALGRATTTQPDTPVSAGTTFLAPGRHTVTEAIPDGWSLSAVSCQGTTATPSADGFTLDLPAGGATCTVTNTRENPPPPTPTTAPTTVPTPAPDSTEPGPALPETGGTGLAVLATAAAGLALAGTVLLLAARRRG</sequence>
<proteinExistence type="predicted"/>
<organism evidence="9 10">
    <name type="scientific">Kitasatospora gansuensis</name>
    <dbReference type="NCBI Taxonomy" id="258050"/>
    <lineage>
        <taxon>Bacteria</taxon>
        <taxon>Bacillati</taxon>
        <taxon>Actinomycetota</taxon>
        <taxon>Actinomycetes</taxon>
        <taxon>Kitasatosporales</taxon>
        <taxon>Streptomycetaceae</taxon>
        <taxon>Kitasatospora</taxon>
    </lineage>
</organism>
<evidence type="ECO:0000256" key="2">
    <source>
        <dbReference type="ARBA" id="ARBA00022525"/>
    </source>
</evidence>
<dbReference type="InterPro" id="IPR055371">
    <property type="entry name" value="SpaA_PFL_dom_4"/>
</dbReference>
<feature type="signal peptide" evidence="7">
    <location>
        <begin position="1"/>
        <end position="30"/>
    </location>
</feature>
<evidence type="ECO:0000256" key="4">
    <source>
        <dbReference type="ARBA" id="ARBA00023088"/>
    </source>
</evidence>
<dbReference type="Pfam" id="PF24514">
    <property type="entry name" value="SpaA_4"/>
    <property type="match status" value="2"/>
</dbReference>
<keyword evidence="10" id="KW-1185">Reference proteome</keyword>
<keyword evidence="1" id="KW-0134">Cell wall</keyword>
<keyword evidence="6" id="KW-1133">Transmembrane helix</keyword>
<dbReference type="PROSITE" id="PS50847">
    <property type="entry name" value="GRAM_POS_ANCHORING"/>
    <property type="match status" value="1"/>
</dbReference>